<reference evidence="3" key="1">
    <citation type="journal article" date="2019" name="Int. J. Syst. Evol. Microbiol.">
        <title>The Global Catalogue of Microorganisms (GCM) 10K type strain sequencing project: providing services to taxonomists for standard genome sequencing and annotation.</title>
        <authorList>
            <consortium name="The Broad Institute Genomics Platform"/>
            <consortium name="The Broad Institute Genome Sequencing Center for Infectious Disease"/>
            <person name="Wu L."/>
            <person name="Ma J."/>
        </authorList>
    </citation>
    <scope>NUCLEOTIDE SEQUENCE [LARGE SCALE GENOMIC DNA]</scope>
    <source>
        <strain evidence="3">JCM 9458</strain>
    </source>
</reference>
<name>A0ABP6T2B2_9ACTN</name>
<keyword evidence="3" id="KW-1185">Reference proteome</keyword>
<comment type="caution">
    <text evidence="2">The sequence shown here is derived from an EMBL/GenBank/DDBJ whole genome shotgun (WGS) entry which is preliminary data.</text>
</comment>
<sequence length="325" mass="35753">MTASLTPASAPRPVPLSHLSVELAHVSLEDFKADQTVLVSHFQAVRPWVEAAIQTYAPVRIRPRISTCVLVDDYFNRFDSPADVLPAVLDAARAAGLTVDYLARTSGCVRADGLELAALVLDRLVPDPPPGTDGSRPPMTESGWLSNGQRSPADVGQAMSAAPQWSPPVQNSARRDSVFVDHSIFVDIELWESEGERRIWSRSFLAAVWQLVRLGLLRYGDEAVMEPRAFDGAWPDDWDVLPPLLRLDPHAAPFCAIRTFSVRANRWLEVDHAVRTILDQVSIDERVLALALAGSARLAGEALWLPERIVDWVSYAHIGYVDGPA</sequence>
<evidence type="ECO:0000256" key="1">
    <source>
        <dbReference type="SAM" id="MobiDB-lite"/>
    </source>
</evidence>
<feature type="region of interest" description="Disordered" evidence="1">
    <location>
        <begin position="127"/>
        <end position="169"/>
    </location>
</feature>
<organism evidence="2 3">
    <name type="scientific">Cryptosporangium minutisporangium</name>
    <dbReference type="NCBI Taxonomy" id="113569"/>
    <lineage>
        <taxon>Bacteria</taxon>
        <taxon>Bacillati</taxon>
        <taxon>Actinomycetota</taxon>
        <taxon>Actinomycetes</taxon>
        <taxon>Cryptosporangiales</taxon>
        <taxon>Cryptosporangiaceae</taxon>
        <taxon>Cryptosporangium</taxon>
    </lineage>
</organism>
<accession>A0ABP6T2B2</accession>
<evidence type="ECO:0000313" key="3">
    <source>
        <dbReference type="Proteomes" id="UP001501676"/>
    </source>
</evidence>
<protein>
    <submittedName>
        <fullName evidence="2">SCO2522 family protein</fullName>
    </submittedName>
</protein>
<dbReference type="RefSeq" id="WP_345730482.1">
    <property type="nucleotide sequence ID" value="NZ_BAAAYN010000031.1"/>
</dbReference>
<evidence type="ECO:0000313" key="2">
    <source>
        <dbReference type="EMBL" id="GAA3391245.1"/>
    </source>
</evidence>
<gene>
    <name evidence="2" type="ORF">GCM10020369_48420</name>
</gene>
<proteinExistence type="predicted"/>
<dbReference type="InterPro" id="IPR049747">
    <property type="entry name" value="SCO2522-like"/>
</dbReference>
<dbReference type="NCBIfam" id="NF040566">
    <property type="entry name" value="SCO2522_fam"/>
    <property type="match status" value="1"/>
</dbReference>
<dbReference type="EMBL" id="BAAAYN010000031">
    <property type="protein sequence ID" value="GAA3391245.1"/>
    <property type="molecule type" value="Genomic_DNA"/>
</dbReference>
<dbReference type="Proteomes" id="UP001501676">
    <property type="component" value="Unassembled WGS sequence"/>
</dbReference>